<comment type="caution">
    <text evidence="2">The sequence shown here is derived from an EMBL/GenBank/DDBJ whole genome shotgun (WGS) entry which is preliminary data.</text>
</comment>
<keyword evidence="3" id="KW-1185">Reference proteome</keyword>
<proteinExistence type="predicted"/>
<evidence type="ECO:0008006" key="4">
    <source>
        <dbReference type="Google" id="ProtNLM"/>
    </source>
</evidence>
<dbReference type="EMBL" id="BMTF01000029">
    <property type="protein sequence ID" value="GGV94866.1"/>
    <property type="molecule type" value="Genomic_DNA"/>
</dbReference>
<protein>
    <recommendedName>
        <fullName evidence="4">Transposase</fullName>
    </recommendedName>
</protein>
<evidence type="ECO:0000256" key="1">
    <source>
        <dbReference type="SAM" id="MobiDB-lite"/>
    </source>
</evidence>
<sequence length="115" mass="13081">MRLVKLEQRSAARQYSDDTLPTVPRRRAGGETVEQIQPGLIIPTGRRKRQTSSLSSIYRVLAEHGKRMSKIRCQGLHQAAPDRRTEAEARVITRYDKLAVRCEVTVLVAAINEWL</sequence>
<reference evidence="3" key="1">
    <citation type="journal article" date="2019" name="Int. J. Syst. Evol. Microbiol.">
        <title>The Global Catalogue of Microorganisms (GCM) 10K type strain sequencing project: providing services to taxonomists for standard genome sequencing and annotation.</title>
        <authorList>
            <consortium name="The Broad Institute Genomics Platform"/>
            <consortium name="The Broad Institute Genome Sequencing Center for Infectious Disease"/>
            <person name="Wu L."/>
            <person name="Ma J."/>
        </authorList>
    </citation>
    <scope>NUCLEOTIDE SEQUENCE [LARGE SCALE GENOMIC DNA]</scope>
    <source>
        <strain evidence="3">JCM 4376</strain>
    </source>
</reference>
<name>A0ABQ2W7X2_9ACTN</name>
<evidence type="ECO:0000313" key="2">
    <source>
        <dbReference type="EMBL" id="GGV94866.1"/>
    </source>
</evidence>
<organism evidence="2 3">
    <name type="scientific">Streptomyces gelaticus</name>
    <dbReference type="NCBI Taxonomy" id="285446"/>
    <lineage>
        <taxon>Bacteria</taxon>
        <taxon>Bacillati</taxon>
        <taxon>Actinomycetota</taxon>
        <taxon>Actinomycetes</taxon>
        <taxon>Kitasatosporales</taxon>
        <taxon>Streptomycetaceae</taxon>
        <taxon>Streptomyces</taxon>
    </lineage>
</organism>
<evidence type="ECO:0000313" key="3">
    <source>
        <dbReference type="Proteomes" id="UP000660675"/>
    </source>
</evidence>
<dbReference type="RefSeq" id="WP_189547524.1">
    <property type="nucleotide sequence ID" value="NZ_BMTF01000029.1"/>
</dbReference>
<dbReference type="Proteomes" id="UP000660675">
    <property type="component" value="Unassembled WGS sequence"/>
</dbReference>
<feature type="region of interest" description="Disordered" evidence="1">
    <location>
        <begin position="1"/>
        <end position="29"/>
    </location>
</feature>
<feature type="compositionally biased region" description="Basic and acidic residues" evidence="1">
    <location>
        <begin position="1"/>
        <end position="10"/>
    </location>
</feature>
<accession>A0ABQ2W7X2</accession>
<gene>
    <name evidence="2" type="ORF">GCM10015535_61150</name>
</gene>